<dbReference type="EMBL" id="CP027665">
    <property type="protein sequence ID" value="AVO36343.1"/>
    <property type="molecule type" value="Genomic_DNA"/>
</dbReference>
<evidence type="ECO:0008006" key="3">
    <source>
        <dbReference type="Google" id="ProtNLM"/>
    </source>
</evidence>
<protein>
    <recommendedName>
        <fullName evidence="3">3-keto-disaccharide hydrolase domain-containing protein</fullName>
    </recommendedName>
</protein>
<dbReference type="RefSeq" id="WP_106470658.1">
    <property type="nucleotide sequence ID" value="NZ_CP027665.1"/>
</dbReference>
<proteinExistence type="predicted"/>
<evidence type="ECO:0000313" key="2">
    <source>
        <dbReference type="Proteomes" id="UP000237655"/>
    </source>
</evidence>
<name>A0A2S0MKX7_9RHOB</name>
<dbReference type="AlphaFoldDB" id="A0A2S0MKX7"/>
<dbReference type="Proteomes" id="UP000237655">
    <property type="component" value="Chromosome"/>
</dbReference>
<dbReference type="KEGG" id="thas:C6Y53_00535"/>
<dbReference type="Gene3D" id="2.60.120.560">
    <property type="entry name" value="Exo-inulinase, domain 1"/>
    <property type="match status" value="1"/>
</dbReference>
<evidence type="ECO:0000313" key="1">
    <source>
        <dbReference type="EMBL" id="AVO36343.1"/>
    </source>
</evidence>
<sequence length="362" mass="37869">MLAPLGQAIDALSAEISGLLTAAGPAPTPQVIVLSNTPRLAGIGGFVGVNTDPQAELYARRLDAEIAIRVFGNNSGALADAELQAANDLLRADPQQLRRNGIFKLKRLTDRETPVLRAADGIGAPFGRDIICSVSFEHRPVPLASEGALDSVPLDITQAGLTERGGRVYASDFQADPLGDFVALDRSGGSGSDGNWAYDAAAQEVTQTGTASGGNNGIAGNKIGTYLILSPTLAGDLTNFVVNADMRCGSIGGIGFVFRFADIDNFGFVVLESPADIRVMGKRIGGSGSLLDAGGQDATQGFAPDTWLRLRLLADGDRIELAVNEQIVLSGRDPALTGPGSVGLFCRRADTARFRSFRLSRL</sequence>
<gene>
    <name evidence="1" type="ORF">C6Y53_00535</name>
</gene>
<keyword evidence="2" id="KW-1185">Reference proteome</keyword>
<organism evidence="1 2">
    <name type="scientific">Pukyongiella litopenaei</name>
    <dbReference type="NCBI Taxonomy" id="2605946"/>
    <lineage>
        <taxon>Bacteria</taxon>
        <taxon>Pseudomonadati</taxon>
        <taxon>Pseudomonadota</taxon>
        <taxon>Alphaproteobacteria</taxon>
        <taxon>Rhodobacterales</taxon>
        <taxon>Paracoccaceae</taxon>
        <taxon>Pukyongiella</taxon>
    </lineage>
</organism>
<reference evidence="2" key="1">
    <citation type="submission" date="2018-03" db="EMBL/GenBank/DDBJ databases">
        <title>Genomic analysis of the strain SH-1 isolated from shrimp intestine.</title>
        <authorList>
            <person name="Kim Y.-S."/>
            <person name="Kim S.-E."/>
            <person name="Kim K.-H."/>
        </authorList>
    </citation>
    <scope>NUCLEOTIDE SEQUENCE [LARGE SCALE GENOMIC DNA]</scope>
    <source>
        <strain evidence="2">SH-1</strain>
    </source>
</reference>
<accession>A0A2S0MKX7</accession>